<dbReference type="AlphaFoldDB" id="A0A0B1T7E9"/>
<protein>
    <submittedName>
        <fullName evidence="2">Uncharacterized protein</fullName>
    </submittedName>
</protein>
<name>A0A0B1T7E9_OESDE</name>
<keyword evidence="3" id="KW-1185">Reference proteome</keyword>
<evidence type="ECO:0000313" key="3">
    <source>
        <dbReference type="Proteomes" id="UP000053660"/>
    </source>
</evidence>
<dbReference type="OrthoDB" id="5863229at2759"/>
<accession>A0A0B1T7E9</accession>
<dbReference type="EMBL" id="KN551865">
    <property type="protein sequence ID" value="KHJ91712.1"/>
    <property type="molecule type" value="Genomic_DNA"/>
</dbReference>
<feature type="coiled-coil region" evidence="1">
    <location>
        <begin position="13"/>
        <end position="44"/>
    </location>
</feature>
<reference evidence="2 3" key="1">
    <citation type="submission" date="2014-03" db="EMBL/GenBank/DDBJ databases">
        <title>Draft genome of the hookworm Oesophagostomum dentatum.</title>
        <authorList>
            <person name="Mitreva M."/>
        </authorList>
    </citation>
    <scope>NUCLEOTIDE SEQUENCE [LARGE SCALE GENOMIC DNA]</scope>
    <source>
        <strain evidence="2 3">OD-Hann</strain>
    </source>
</reference>
<dbReference type="Proteomes" id="UP000053660">
    <property type="component" value="Unassembled WGS sequence"/>
</dbReference>
<gene>
    <name evidence="2" type="ORF">OESDEN_08414</name>
</gene>
<evidence type="ECO:0000256" key="1">
    <source>
        <dbReference type="SAM" id="Coils"/>
    </source>
</evidence>
<keyword evidence="1" id="KW-0175">Coiled coil</keyword>
<organism evidence="2 3">
    <name type="scientific">Oesophagostomum dentatum</name>
    <name type="common">Nodular worm</name>
    <dbReference type="NCBI Taxonomy" id="61180"/>
    <lineage>
        <taxon>Eukaryota</taxon>
        <taxon>Metazoa</taxon>
        <taxon>Ecdysozoa</taxon>
        <taxon>Nematoda</taxon>
        <taxon>Chromadorea</taxon>
        <taxon>Rhabditida</taxon>
        <taxon>Rhabditina</taxon>
        <taxon>Rhabditomorpha</taxon>
        <taxon>Strongyloidea</taxon>
        <taxon>Strongylidae</taxon>
        <taxon>Oesophagostomum</taxon>
    </lineage>
</organism>
<evidence type="ECO:0000313" key="2">
    <source>
        <dbReference type="EMBL" id="KHJ91712.1"/>
    </source>
</evidence>
<proteinExistence type="predicted"/>
<sequence length="175" mass="20960">MYSAVVKDAKGLLEQTELQLLQRKQELEQIIRQHISESEEIKQTDIVERRILREKQREESRADRQRKHDRDEWEKDVIAAEADVERIENEKELLENRRSEINSLRRDLETMKAENAQYLKLLAEKQSLIKDEVLSRIHVIVSDLDQMKEGREWMIRQMEEFASFKLTSDEDSAEH</sequence>
<feature type="coiled-coil region" evidence="1">
    <location>
        <begin position="70"/>
        <end position="121"/>
    </location>
</feature>